<dbReference type="Proteomes" id="UP000601361">
    <property type="component" value="Unassembled WGS sequence"/>
</dbReference>
<organism evidence="3 4">
    <name type="scientific">Hymenobacter glacieicola</name>
    <dbReference type="NCBI Taxonomy" id="1562124"/>
    <lineage>
        <taxon>Bacteria</taxon>
        <taxon>Pseudomonadati</taxon>
        <taxon>Bacteroidota</taxon>
        <taxon>Cytophagia</taxon>
        <taxon>Cytophagales</taxon>
        <taxon>Hymenobacteraceae</taxon>
        <taxon>Hymenobacter</taxon>
    </lineage>
</organism>
<evidence type="ECO:0000313" key="4">
    <source>
        <dbReference type="Proteomes" id="UP000601361"/>
    </source>
</evidence>
<evidence type="ECO:0008006" key="5">
    <source>
        <dbReference type="Google" id="ProtNLM"/>
    </source>
</evidence>
<keyword evidence="1" id="KW-0472">Membrane</keyword>
<comment type="caution">
    <text evidence="3">The sequence shown here is derived from an EMBL/GenBank/DDBJ whole genome shotgun (WGS) entry which is preliminary data.</text>
</comment>
<accession>A0ABQ1WZU3</accession>
<protein>
    <recommendedName>
        <fullName evidence="5">DUF4136 domain-containing protein</fullName>
    </recommendedName>
</protein>
<keyword evidence="2" id="KW-0732">Signal</keyword>
<feature type="transmembrane region" description="Helical" evidence="1">
    <location>
        <begin position="116"/>
        <end position="138"/>
    </location>
</feature>
<name>A0ABQ1WZU3_9BACT</name>
<evidence type="ECO:0000256" key="1">
    <source>
        <dbReference type="SAM" id="Phobius"/>
    </source>
</evidence>
<keyword evidence="1" id="KW-1133">Transmembrane helix</keyword>
<evidence type="ECO:0000256" key="2">
    <source>
        <dbReference type="SAM" id="SignalP"/>
    </source>
</evidence>
<dbReference type="EMBL" id="BMGS01000008">
    <property type="protein sequence ID" value="GGG52776.1"/>
    <property type="molecule type" value="Genomic_DNA"/>
</dbReference>
<feature type="signal peptide" evidence="2">
    <location>
        <begin position="1"/>
        <end position="24"/>
    </location>
</feature>
<reference evidence="4" key="1">
    <citation type="journal article" date="2019" name="Int. J. Syst. Evol. Microbiol.">
        <title>The Global Catalogue of Microorganisms (GCM) 10K type strain sequencing project: providing services to taxonomists for standard genome sequencing and annotation.</title>
        <authorList>
            <consortium name="The Broad Institute Genomics Platform"/>
            <consortium name="The Broad Institute Genome Sequencing Center for Infectious Disease"/>
            <person name="Wu L."/>
            <person name="Ma J."/>
        </authorList>
    </citation>
    <scope>NUCLEOTIDE SEQUENCE [LARGE SCALE GENOMIC DNA]</scope>
    <source>
        <strain evidence="4">CGMCC 1.12990</strain>
    </source>
</reference>
<feature type="chain" id="PRO_5046029942" description="DUF4136 domain-containing protein" evidence="2">
    <location>
        <begin position="25"/>
        <end position="190"/>
    </location>
</feature>
<keyword evidence="4" id="KW-1185">Reference proteome</keyword>
<evidence type="ECO:0000313" key="3">
    <source>
        <dbReference type="EMBL" id="GGG52776.1"/>
    </source>
</evidence>
<keyword evidence="1" id="KW-0812">Transmembrane</keyword>
<gene>
    <name evidence="3" type="ORF">GCM10011378_31280</name>
</gene>
<sequence>MLVLKRVLAIVTLSLLTSLTAARAQDAATMAAAMTDKPGQYEYRLSELGFEETFGFNDTARAVIRLYYAKWKTGRQIMQFAGAPVPIVSALGKHYNPDPRTGGVAPNYSSYYYDPWVAPVAYSLLGVSAFGLVKATIWNRKQLYHTIRQYRTSRQLPTQVTPAMLAPYLRAVAEEDNRRLTPPVAVPPQK</sequence>
<proteinExistence type="predicted"/>